<dbReference type="Gene3D" id="3.90.930.1">
    <property type="match status" value="1"/>
</dbReference>
<proteinExistence type="predicted"/>
<dbReference type="Pfam" id="PF07661">
    <property type="entry name" value="MORN_2"/>
    <property type="match status" value="2"/>
</dbReference>
<dbReference type="EMBL" id="JAFLQZ010000005">
    <property type="protein sequence ID" value="MBO0358414.1"/>
    <property type="molecule type" value="Genomic_DNA"/>
</dbReference>
<gene>
    <name evidence="1" type="ORF">J0X19_10700</name>
</gene>
<evidence type="ECO:0000313" key="1">
    <source>
        <dbReference type="EMBL" id="MBO0358414.1"/>
    </source>
</evidence>
<accession>A0A939EWE0</accession>
<comment type="caution">
    <text evidence="1">The sequence shown here is derived from an EMBL/GenBank/DDBJ whole genome shotgun (WGS) entry which is preliminary data.</text>
</comment>
<evidence type="ECO:0000313" key="2">
    <source>
        <dbReference type="Proteomes" id="UP000664144"/>
    </source>
</evidence>
<dbReference type="SUPFAM" id="SSF82185">
    <property type="entry name" value="Histone H3 K4-specific methyltransferase SET7/9 N-terminal domain"/>
    <property type="match status" value="1"/>
</dbReference>
<evidence type="ECO:0008006" key="3">
    <source>
        <dbReference type="Google" id="ProtNLM"/>
    </source>
</evidence>
<organism evidence="1 2">
    <name type="scientific">Hymenobacter telluris</name>
    <dbReference type="NCBI Taxonomy" id="2816474"/>
    <lineage>
        <taxon>Bacteria</taxon>
        <taxon>Pseudomonadati</taxon>
        <taxon>Bacteroidota</taxon>
        <taxon>Cytophagia</taxon>
        <taxon>Cytophagales</taxon>
        <taxon>Hymenobacteraceae</taxon>
        <taxon>Hymenobacter</taxon>
    </lineage>
</organism>
<dbReference type="Proteomes" id="UP000664144">
    <property type="component" value="Unassembled WGS sequence"/>
</dbReference>
<sequence>MNMNRININALEGKIDQNVTVLYQDGKPYTGTVYETFQGRTDVEYEVVNGVKQGRETEFYPDGTIQSVSYYVGNLLDGPLMRYHENGAVEEKALFEKGVCVRSTSYDEVGQVVEEYTIDEKSAEYPWLMHLRQKMGA</sequence>
<protein>
    <recommendedName>
        <fullName evidence="3">Toxin-antitoxin system YwqK family antitoxin</fullName>
    </recommendedName>
</protein>
<dbReference type="InterPro" id="IPR011652">
    <property type="entry name" value="MORN_2"/>
</dbReference>
<dbReference type="AlphaFoldDB" id="A0A939EWE0"/>
<reference evidence="1" key="1">
    <citation type="submission" date="2021-03" db="EMBL/GenBank/DDBJ databases">
        <authorList>
            <person name="Kim M.K."/>
        </authorList>
    </citation>
    <scope>NUCLEOTIDE SEQUENCE</scope>
    <source>
        <strain evidence="1">BT186</strain>
    </source>
</reference>
<keyword evidence="2" id="KW-1185">Reference proteome</keyword>
<name>A0A939EWE0_9BACT</name>